<sequence>MLVEERYRRIRTLLKSHGTVSVEHMTQALGVSRETVRRDLVELETAGEIRRVHGGAMLVESELPISVRAGIRVKEKRALARAAQAYIGSGQTLFIDAGTTTAILAEALGSLSGLHVVTNSVAVANELSGERAAKSGGHSVHLLGGTFNASIGATYGGAAIAEVHRFYADVALLSPVGVDALHGATSFVQEEAEMADAMSRNARQTIVLADYSKIGVRSRVVSCPIERISAIVTNTRAAKSPHAQALDQVVSAIDYV</sequence>
<dbReference type="InterPro" id="IPR036388">
    <property type="entry name" value="WH-like_DNA-bd_sf"/>
</dbReference>
<reference evidence="6" key="1">
    <citation type="submission" date="2017-09" db="EMBL/GenBank/DDBJ databases">
        <title>FDA dAtabase for Regulatory Grade micrObial Sequences (FDA-ARGOS): Supporting development and validation of Infectious Disease Dx tests.</title>
        <authorList>
            <person name="Minogue T."/>
            <person name="Wolcott M."/>
            <person name="Wasieloski L."/>
            <person name="Aguilar W."/>
            <person name="Moore D."/>
            <person name="Tallon L."/>
            <person name="Sadzewicz L."/>
            <person name="Ott S."/>
            <person name="Zhao X."/>
            <person name="Nagaraj S."/>
            <person name="Vavikolanu K."/>
            <person name="Aluvathingal J."/>
            <person name="Nadendla S."/>
            <person name="Sichtig H."/>
        </authorList>
    </citation>
    <scope>NUCLEOTIDE SEQUENCE [LARGE SCALE GENOMIC DNA]</scope>
    <source>
        <strain evidence="6">FDAARGOS_390</strain>
    </source>
</reference>
<organism evidence="5 6">
    <name type="scientific">Burkholderia gladioli</name>
    <name type="common">Pseudomonas marginata</name>
    <name type="synonym">Phytomonas marginata</name>
    <dbReference type="NCBI Taxonomy" id="28095"/>
    <lineage>
        <taxon>Bacteria</taxon>
        <taxon>Pseudomonadati</taxon>
        <taxon>Pseudomonadota</taxon>
        <taxon>Betaproteobacteria</taxon>
        <taxon>Burkholderiales</taxon>
        <taxon>Burkholderiaceae</taxon>
        <taxon>Burkholderia</taxon>
    </lineage>
</organism>
<dbReference type="PROSITE" id="PS51000">
    <property type="entry name" value="HTH_DEOR_2"/>
    <property type="match status" value="1"/>
</dbReference>
<evidence type="ECO:0000256" key="1">
    <source>
        <dbReference type="ARBA" id="ARBA00023015"/>
    </source>
</evidence>
<dbReference type="AlphaFoldDB" id="A0A2A7SEG6"/>
<feature type="domain" description="HTH deoR-type" evidence="4">
    <location>
        <begin position="3"/>
        <end position="58"/>
    </location>
</feature>
<dbReference type="PANTHER" id="PTHR30363">
    <property type="entry name" value="HTH-TYPE TRANSCRIPTIONAL REGULATOR SRLR-RELATED"/>
    <property type="match status" value="1"/>
</dbReference>
<dbReference type="PRINTS" id="PR00037">
    <property type="entry name" value="HTHLACR"/>
</dbReference>
<dbReference type="EMBL" id="PDDY01000001">
    <property type="protein sequence ID" value="PEH41819.1"/>
    <property type="molecule type" value="Genomic_DNA"/>
</dbReference>
<evidence type="ECO:0000256" key="2">
    <source>
        <dbReference type="ARBA" id="ARBA00023125"/>
    </source>
</evidence>
<dbReference type="InterPro" id="IPR018356">
    <property type="entry name" value="Tscrpt_reg_HTH_DeoR_CS"/>
</dbReference>
<accession>A0A2A7SEG6</accession>
<dbReference type="GO" id="GO:0003700">
    <property type="term" value="F:DNA-binding transcription factor activity"/>
    <property type="evidence" value="ECO:0007669"/>
    <property type="project" value="InterPro"/>
</dbReference>
<evidence type="ECO:0000256" key="3">
    <source>
        <dbReference type="ARBA" id="ARBA00023163"/>
    </source>
</evidence>
<proteinExistence type="predicted"/>
<dbReference type="RefSeq" id="WP_098151736.1">
    <property type="nucleotide sequence ID" value="NZ_CADEQB010000008.1"/>
</dbReference>
<dbReference type="Gene3D" id="3.40.50.1360">
    <property type="match status" value="1"/>
</dbReference>
<dbReference type="GO" id="GO:0003677">
    <property type="term" value="F:DNA binding"/>
    <property type="evidence" value="ECO:0007669"/>
    <property type="project" value="UniProtKB-KW"/>
</dbReference>
<gene>
    <name evidence="5" type="ORF">CRM94_06455</name>
</gene>
<protein>
    <submittedName>
        <fullName evidence="5">Alkaline phosphatase</fullName>
    </submittedName>
</protein>
<dbReference type="Pfam" id="PF00455">
    <property type="entry name" value="DeoRC"/>
    <property type="match status" value="1"/>
</dbReference>
<keyword evidence="2" id="KW-0238">DNA-binding</keyword>
<dbReference type="SMART" id="SM00420">
    <property type="entry name" value="HTH_DEOR"/>
    <property type="match status" value="1"/>
</dbReference>
<dbReference type="PROSITE" id="PS00894">
    <property type="entry name" value="HTH_DEOR_1"/>
    <property type="match status" value="1"/>
</dbReference>
<evidence type="ECO:0000313" key="6">
    <source>
        <dbReference type="Proteomes" id="UP000220629"/>
    </source>
</evidence>
<dbReference type="InterPro" id="IPR014036">
    <property type="entry name" value="DeoR-like_C"/>
</dbReference>
<dbReference type="InterPro" id="IPR050313">
    <property type="entry name" value="Carb_Metab_HTH_regulators"/>
</dbReference>
<comment type="caution">
    <text evidence="5">The sequence shown here is derived from an EMBL/GenBank/DDBJ whole genome shotgun (WGS) entry which is preliminary data.</text>
</comment>
<dbReference type="Proteomes" id="UP000220629">
    <property type="component" value="Unassembled WGS sequence"/>
</dbReference>
<dbReference type="SMART" id="SM01134">
    <property type="entry name" value="DeoRC"/>
    <property type="match status" value="1"/>
</dbReference>
<name>A0A2A7SEG6_BURGA</name>
<evidence type="ECO:0000259" key="4">
    <source>
        <dbReference type="PROSITE" id="PS51000"/>
    </source>
</evidence>
<dbReference type="InterPro" id="IPR037171">
    <property type="entry name" value="NagB/RpiA_transferase-like"/>
</dbReference>
<evidence type="ECO:0000313" key="5">
    <source>
        <dbReference type="EMBL" id="PEH41819.1"/>
    </source>
</evidence>
<dbReference type="InterPro" id="IPR001034">
    <property type="entry name" value="DeoR_HTH"/>
</dbReference>
<keyword evidence="3" id="KW-0804">Transcription</keyword>
<keyword evidence="1" id="KW-0805">Transcription regulation</keyword>
<dbReference type="SUPFAM" id="SSF46785">
    <property type="entry name" value="Winged helix' DNA-binding domain"/>
    <property type="match status" value="1"/>
</dbReference>
<dbReference type="InterPro" id="IPR036390">
    <property type="entry name" value="WH_DNA-bd_sf"/>
</dbReference>
<dbReference type="Gene3D" id="1.10.10.10">
    <property type="entry name" value="Winged helix-like DNA-binding domain superfamily/Winged helix DNA-binding domain"/>
    <property type="match status" value="1"/>
</dbReference>
<dbReference type="Pfam" id="PF08220">
    <property type="entry name" value="HTH_DeoR"/>
    <property type="match status" value="1"/>
</dbReference>
<dbReference type="PANTHER" id="PTHR30363:SF44">
    <property type="entry name" value="AGA OPERON TRANSCRIPTIONAL REPRESSOR-RELATED"/>
    <property type="match status" value="1"/>
</dbReference>
<dbReference type="SUPFAM" id="SSF100950">
    <property type="entry name" value="NagB/RpiA/CoA transferase-like"/>
    <property type="match status" value="1"/>
</dbReference>